<comment type="caution">
    <text evidence="2">The sequence shown here is derived from an EMBL/GenBank/DDBJ whole genome shotgun (WGS) entry which is preliminary data.</text>
</comment>
<name>A0AAV6I1K2_9ERIC</name>
<feature type="compositionally biased region" description="Basic residues" evidence="1">
    <location>
        <begin position="54"/>
        <end position="68"/>
    </location>
</feature>
<protein>
    <submittedName>
        <fullName evidence="2">Uncharacterized protein</fullName>
    </submittedName>
</protein>
<feature type="compositionally biased region" description="Polar residues" evidence="1">
    <location>
        <begin position="1"/>
        <end position="13"/>
    </location>
</feature>
<dbReference type="Proteomes" id="UP000823749">
    <property type="component" value="Chromosome 12"/>
</dbReference>
<feature type="region of interest" description="Disordered" evidence="1">
    <location>
        <begin position="1"/>
        <end position="117"/>
    </location>
</feature>
<feature type="compositionally biased region" description="Basic and acidic residues" evidence="1">
    <location>
        <begin position="86"/>
        <end position="96"/>
    </location>
</feature>
<evidence type="ECO:0000313" key="2">
    <source>
        <dbReference type="EMBL" id="KAG5520560.1"/>
    </source>
</evidence>
<reference evidence="2" key="1">
    <citation type="submission" date="2020-08" db="EMBL/GenBank/DDBJ databases">
        <title>Plant Genome Project.</title>
        <authorList>
            <person name="Zhang R.-G."/>
        </authorList>
    </citation>
    <scope>NUCLEOTIDE SEQUENCE</scope>
    <source>
        <strain evidence="2">WSP0</strain>
        <tissue evidence="2">Leaf</tissue>
    </source>
</reference>
<evidence type="ECO:0000313" key="3">
    <source>
        <dbReference type="Proteomes" id="UP000823749"/>
    </source>
</evidence>
<keyword evidence="3" id="KW-1185">Reference proteome</keyword>
<dbReference type="AlphaFoldDB" id="A0AAV6I1K2"/>
<dbReference type="EMBL" id="JACTNZ010000012">
    <property type="protein sequence ID" value="KAG5520560.1"/>
    <property type="molecule type" value="Genomic_DNA"/>
</dbReference>
<feature type="compositionally biased region" description="Polar residues" evidence="1">
    <location>
        <begin position="20"/>
        <end position="53"/>
    </location>
</feature>
<sequence>MTRQPTTSQTSFQAHKPGSGIQSGQKSATKNQSTVTAASESAKNSRHTPTTTQHHYRKERSNSHHTHKNYFPPPSPTGSGKTRPGQKSEQRGTSPEKKRHKNGQKNRQNYLLILPKP</sequence>
<evidence type="ECO:0000256" key="1">
    <source>
        <dbReference type="SAM" id="MobiDB-lite"/>
    </source>
</evidence>
<gene>
    <name evidence="2" type="ORF">RHGRI_033217</name>
</gene>
<organism evidence="2 3">
    <name type="scientific">Rhododendron griersonianum</name>
    <dbReference type="NCBI Taxonomy" id="479676"/>
    <lineage>
        <taxon>Eukaryota</taxon>
        <taxon>Viridiplantae</taxon>
        <taxon>Streptophyta</taxon>
        <taxon>Embryophyta</taxon>
        <taxon>Tracheophyta</taxon>
        <taxon>Spermatophyta</taxon>
        <taxon>Magnoliopsida</taxon>
        <taxon>eudicotyledons</taxon>
        <taxon>Gunneridae</taxon>
        <taxon>Pentapetalae</taxon>
        <taxon>asterids</taxon>
        <taxon>Ericales</taxon>
        <taxon>Ericaceae</taxon>
        <taxon>Ericoideae</taxon>
        <taxon>Rhodoreae</taxon>
        <taxon>Rhododendron</taxon>
    </lineage>
</organism>
<accession>A0AAV6I1K2</accession>
<proteinExistence type="predicted"/>